<dbReference type="AlphaFoldDB" id="I3XS37"/>
<reference evidence="1 2" key="1">
    <citation type="journal article" date="2012" name="J. Bacteriol.">
        <title>Complete Genome Sequence of Desulfurococcus fermentans, a Hyperthermophilic Cellulolytic Crenarchaeon Isolated from a Freshwater Hot Spring in Kamchatka, Russia.</title>
        <authorList>
            <person name="Susanti D."/>
            <person name="Johnson E.F."/>
            <person name="Rodriguez J.R."/>
            <person name="Anderson I."/>
            <person name="Perevalova A.A."/>
            <person name="Kyrpides N."/>
            <person name="Lucas S."/>
            <person name="Han J."/>
            <person name="Lapidus A."/>
            <person name="Cheng J.F."/>
            <person name="Goodwin L."/>
            <person name="Pitluck S."/>
            <person name="Mavrommatis K."/>
            <person name="Peters L."/>
            <person name="Land M.L."/>
            <person name="Hauser L."/>
            <person name="Gopalan V."/>
            <person name="Chan P.P."/>
            <person name="Lowe T.M."/>
            <person name="Atomi H."/>
            <person name="Bonch-Osmolovskaya E.A."/>
            <person name="Woyke T."/>
            <person name="Mukhopadhyay B."/>
        </authorList>
    </citation>
    <scope>NUCLEOTIDE SEQUENCE [LARGE SCALE GENOMIC DNA]</scope>
    <source>
        <strain evidence="1 2">DSM 16532</strain>
    </source>
</reference>
<dbReference type="GeneID" id="13061247"/>
<dbReference type="EMBL" id="CP003321">
    <property type="protein sequence ID" value="AFL66761.1"/>
    <property type="molecule type" value="Genomic_DNA"/>
</dbReference>
<evidence type="ECO:0000313" key="2">
    <source>
        <dbReference type="Proteomes" id="UP000006175"/>
    </source>
</evidence>
<sequence>MPASSLVAPLRLASFFTAGEHLYPPREYQGKLKKLYGRKAKIIVIEENEQRHQENKKHPKHPKISTRIQKEFKTYNRLF</sequence>
<name>I3XS37_DESAM</name>
<proteinExistence type="predicted"/>
<evidence type="ECO:0000313" key="1">
    <source>
        <dbReference type="EMBL" id="AFL66761.1"/>
    </source>
</evidence>
<keyword evidence="2" id="KW-1185">Reference proteome</keyword>
<dbReference type="Proteomes" id="UP000006175">
    <property type="component" value="Chromosome"/>
</dbReference>
<accession>I3XS37</accession>
<dbReference type="eggNOG" id="arCOG12073">
    <property type="taxonomic scope" value="Archaea"/>
</dbReference>
<dbReference type="RefSeq" id="WP_014767661.1">
    <property type="nucleotide sequence ID" value="NC_018001.1"/>
</dbReference>
<organism evidence="1 2">
    <name type="scientific">Desulfurococcus amylolyticus DSM 16532</name>
    <dbReference type="NCBI Taxonomy" id="768672"/>
    <lineage>
        <taxon>Archaea</taxon>
        <taxon>Thermoproteota</taxon>
        <taxon>Thermoprotei</taxon>
        <taxon>Desulfurococcales</taxon>
        <taxon>Desulfurococcaceae</taxon>
        <taxon>Desulfurococcus</taxon>
    </lineage>
</organism>
<protein>
    <submittedName>
        <fullName evidence="1">Uncharacterized protein</fullName>
    </submittedName>
</protein>
<dbReference type="HOGENOM" id="CLU_2597538_0_0_2"/>
<gene>
    <name evidence="1" type="ORF">Desfe_0872</name>
</gene>
<dbReference type="KEGG" id="dfd:Desfe_0872"/>